<name>A0ABV7S638_9ACTN</name>
<organism evidence="4 5">
    <name type="scientific">Streptomyces yaanensis</name>
    <dbReference type="NCBI Taxonomy" id="1142239"/>
    <lineage>
        <taxon>Bacteria</taxon>
        <taxon>Bacillati</taxon>
        <taxon>Actinomycetota</taxon>
        <taxon>Actinomycetes</taxon>
        <taxon>Kitasatosporales</taxon>
        <taxon>Streptomycetaceae</taxon>
        <taxon>Streptomyces</taxon>
    </lineage>
</organism>
<keyword evidence="5" id="KW-1185">Reference proteome</keyword>
<dbReference type="Gene3D" id="3.90.79.10">
    <property type="entry name" value="Nucleoside Triphosphate Pyrophosphohydrolase"/>
    <property type="match status" value="1"/>
</dbReference>
<evidence type="ECO:0000256" key="2">
    <source>
        <dbReference type="ARBA" id="ARBA00022801"/>
    </source>
</evidence>
<dbReference type="InterPro" id="IPR015797">
    <property type="entry name" value="NUDIX_hydrolase-like_dom_sf"/>
</dbReference>
<proteinExistence type="inferred from homology"/>
<comment type="caution">
    <text evidence="4">The sequence shown here is derived from an EMBL/GenBank/DDBJ whole genome shotgun (WGS) entry which is preliminary data.</text>
</comment>
<dbReference type="InterPro" id="IPR020084">
    <property type="entry name" value="NUDIX_hydrolase_CS"/>
</dbReference>
<dbReference type="EMBL" id="JBHRWR010000002">
    <property type="protein sequence ID" value="MFC3572439.1"/>
    <property type="molecule type" value="Genomic_DNA"/>
</dbReference>
<gene>
    <name evidence="4" type="ORF">ACFOZ0_03895</name>
</gene>
<reference evidence="5" key="1">
    <citation type="journal article" date="2019" name="Int. J. Syst. Evol. Microbiol.">
        <title>The Global Catalogue of Microorganisms (GCM) 10K type strain sequencing project: providing services to taxonomists for standard genome sequencing and annotation.</title>
        <authorList>
            <consortium name="The Broad Institute Genomics Platform"/>
            <consortium name="The Broad Institute Genome Sequencing Center for Infectious Disease"/>
            <person name="Wu L."/>
            <person name="Ma J."/>
        </authorList>
    </citation>
    <scope>NUCLEOTIDE SEQUENCE [LARGE SCALE GENOMIC DNA]</scope>
    <source>
        <strain evidence="5">CGMCC 4.7035</strain>
    </source>
</reference>
<feature type="domain" description="Nudix hydrolase" evidence="3">
    <location>
        <begin position="7"/>
        <end position="139"/>
    </location>
</feature>
<comment type="similarity">
    <text evidence="1">Belongs to the Nudix hydrolase family.</text>
</comment>
<keyword evidence="2" id="KW-0378">Hydrolase</keyword>
<dbReference type="Proteomes" id="UP001595701">
    <property type="component" value="Unassembled WGS sequence"/>
</dbReference>
<evidence type="ECO:0000313" key="5">
    <source>
        <dbReference type="Proteomes" id="UP001595701"/>
    </source>
</evidence>
<evidence type="ECO:0000256" key="1">
    <source>
        <dbReference type="ARBA" id="ARBA00005582"/>
    </source>
</evidence>
<dbReference type="PANTHER" id="PTHR43736:SF1">
    <property type="entry name" value="DIHYDRONEOPTERIN TRIPHOSPHATE DIPHOSPHATASE"/>
    <property type="match status" value="1"/>
</dbReference>
<evidence type="ECO:0000313" key="4">
    <source>
        <dbReference type="EMBL" id="MFC3572439.1"/>
    </source>
</evidence>
<dbReference type="PANTHER" id="PTHR43736">
    <property type="entry name" value="ADP-RIBOSE PYROPHOSPHATASE"/>
    <property type="match status" value="1"/>
</dbReference>
<dbReference type="PROSITE" id="PS51462">
    <property type="entry name" value="NUDIX"/>
    <property type="match status" value="1"/>
</dbReference>
<dbReference type="PROSITE" id="PS00893">
    <property type="entry name" value="NUDIX_BOX"/>
    <property type="match status" value="1"/>
</dbReference>
<dbReference type="Pfam" id="PF00293">
    <property type="entry name" value="NUDIX"/>
    <property type="match status" value="1"/>
</dbReference>
<dbReference type="SUPFAM" id="SSF55811">
    <property type="entry name" value="Nudix"/>
    <property type="match status" value="1"/>
</dbReference>
<evidence type="ECO:0000259" key="3">
    <source>
        <dbReference type="PROSITE" id="PS51462"/>
    </source>
</evidence>
<dbReference type="InterPro" id="IPR000086">
    <property type="entry name" value="NUDIX_hydrolase_dom"/>
</dbReference>
<sequence length="155" mass="16913">MSEAPHLLIADVAQILLRANGAALCVRRKPAANIAPGQLTVVGGHLKAGEPLDRAARREAEEETGVHINADQQEFCGLVHHHEPSGRDRITAVFVTQSWAGEPHNAEPDKHEGLFWVPMEKPPPDCHPYTVAIFHMLTDGPSYRALNWPSLGGAR</sequence>
<protein>
    <submittedName>
        <fullName evidence="4">NUDIX domain-containing protein</fullName>
    </submittedName>
</protein>
<dbReference type="RefSeq" id="WP_310772500.1">
    <property type="nucleotide sequence ID" value="NZ_JBHRWR010000002.1"/>
</dbReference>
<accession>A0ABV7S638</accession>